<dbReference type="Pfam" id="PF01022">
    <property type="entry name" value="HTH_5"/>
    <property type="match status" value="1"/>
</dbReference>
<dbReference type="NCBIfam" id="NF033788">
    <property type="entry name" value="HTH_metalloreg"/>
    <property type="match status" value="1"/>
</dbReference>
<feature type="domain" description="HTH arsR-type" evidence="4">
    <location>
        <begin position="1"/>
        <end position="95"/>
    </location>
</feature>
<dbReference type="Gene3D" id="1.10.10.10">
    <property type="entry name" value="Winged helix-like DNA-binding domain superfamily/Winged helix DNA-binding domain"/>
    <property type="match status" value="1"/>
</dbReference>
<protein>
    <submittedName>
        <fullName evidence="5">ArsR family transcriptional regulator</fullName>
    </submittedName>
</protein>
<organism evidence="5 6">
    <name type="scientific">Mesobacillus zeae</name>
    <dbReference type="NCBI Taxonomy" id="1917180"/>
    <lineage>
        <taxon>Bacteria</taxon>
        <taxon>Bacillati</taxon>
        <taxon>Bacillota</taxon>
        <taxon>Bacilli</taxon>
        <taxon>Bacillales</taxon>
        <taxon>Bacillaceae</taxon>
        <taxon>Mesobacillus</taxon>
    </lineage>
</organism>
<evidence type="ECO:0000256" key="3">
    <source>
        <dbReference type="ARBA" id="ARBA00023163"/>
    </source>
</evidence>
<dbReference type="GO" id="GO:0003700">
    <property type="term" value="F:DNA-binding transcription factor activity"/>
    <property type="evidence" value="ECO:0007669"/>
    <property type="project" value="InterPro"/>
</dbReference>
<evidence type="ECO:0000259" key="4">
    <source>
        <dbReference type="PROSITE" id="PS50987"/>
    </source>
</evidence>
<name>A0A398AWH0_9BACI</name>
<dbReference type="InterPro" id="IPR001845">
    <property type="entry name" value="HTH_ArsR_DNA-bd_dom"/>
</dbReference>
<proteinExistence type="predicted"/>
<sequence length="124" mass="14009">MDLDMQQFKAEFFKALAHPLRIKILEILAEGQKSVNEIQSLAGSEGSAVSQQLMILRNKNIVAGIKEGNRVIYSLKDPMIIQLLQVARQIFNNHLVSTISMLDKLNVDEGMEEKKSEIDNEKIN</sequence>
<dbReference type="OrthoDB" id="9798835at2"/>
<evidence type="ECO:0000313" key="6">
    <source>
        <dbReference type="Proteomes" id="UP000265816"/>
    </source>
</evidence>
<accession>A0A398AWH0</accession>
<keyword evidence="2" id="KW-0238">DNA-binding</keyword>
<dbReference type="GO" id="GO:0003677">
    <property type="term" value="F:DNA binding"/>
    <property type="evidence" value="ECO:0007669"/>
    <property type="project" value="UniProtKB-KW"/>
</dbReference>
<dbReference type="RefSeq" id="WP_119114732.1">
    <property type="nucleotide sequence ID" value="NZ_CBCSEO010000020.1"/>
</dbReference>
<dbReference type="SUPFAM" id="SSF46785">
    <property type="entry name" value="Winged helix' DNA-binding domain"/>
    <property type="match status" value="1"/>
</dbReference>
<dbReference type="InterPro" id="IPR036390">
    <property type="entry name" value="WH_DNA-bd_sf"/>
</dbReference>
<dbReference type="InterPro" id="IPR036388">
    <property type="entry name" value="WH-like_DNA-bd_sf"/>
</dbReference>
<evidence type="ECO:0000256" key="1">
    <source>
        <dbReference type="ARBA" id="ARBA00023015"/>
    </source>
</evidence>
<dbReference type="EMBL" id="QWVT01000045">
    <property type="protein sequence ID" value="RID81972.1"/>
    <property type="molecule type" value="Genomic_DNA"/>
</dbReference>
<dbReference type="CDD" id="cd00090">
    <property type="entry name" value="HTH_ARSR"/>
    <property type="match status" value="1"/>
</dbReference>
<dbReference type="PRINTS" id="PR00778">
    <property type="entry name" value="HTHARSR"/>
</dbReference>
<comment type="caution">
    <text evidence="5">The sequence shown here is derived from an EMBL/GenBank/DDBJ whole genome shotgun (WGS) entry which is preliminary data.</text>
</comment>
<dbReference type="SMART" id="SM00418">
    <property type="entry name" value="HTH_ARSR"/>
    <property type="match status" value="1"/>
</dbReference>
<keyword evidence="1" id="KW-0805">Transcription regulation</keyword>
<keyword evidence="6" id="KW-1185">Reference proteome</keyword>
<keyword evidence="3" id="KW-0804">Transcription</keyword>
<evidence type="ECO:0000313" key="5">
    <source>
        <dbReference type="EMBL" id="RID81972.1"/>
    </source>
</evidence>
<dbReference type="InterPro" id="IPR051011">
    <property type="entry name" value="Metal_resp_trans_reg"/>
</dbReference>
<evidence type="ECO:0000256" key="2">
    <source>
        <dbReference type="ARBA" id="ARBA00023125"/>
    </source>
</evidence>
<dbReference type="Proteomes" id="UP000265816">
    <property type="component" value="Unassembled WGS sequence"/>
</dbReference>
<dbReference type="PROSITE" id="PS50987">
    <property type="entry name" value="HTH_ARSR_2"/>
    <property type="match status" value="1"/>
</dbReference>
<dbReference type="PANTHER" id="PTHR43132:SF2">
    <property type="entry name" value="ARSENICAL RESISTANCE OPERON REPRESSOR ARSR-RELATED"/>
    <property type="match status" value="1"/>
</dbReference>
<gene>
    <name evidence="5" type="ORF">D1970_20550</name>
</gene>
<reference evidence="5 6" key="1">
    <citation type="submission" date="2018-08" db="EMBL/GenBank/DDBJ databases">
        <title>Bacillus jemisoniae sp. nov., Bacillus chryseoplanitiae sp. nov., Bacillus resnikiae sp. nov., and Bacillus frankliniae sp. nov., isolated from Viking spacecraft and associated surfaces.</title>
        <authorList>
            <person name="Seuylemezian A."/>
            <person name="Vaishampayan P."/>
        </authorList>
    </citation>
    <scope>NUCLEOTIDE SEQUENCE [LARGE SCALE GENOMIC DNA]</scope>
    <source>
        <strain evidence="5 6">JJ-247</strain>
    </source>
</reference>
<dbReference type="PANTHER" id="PTHR43132">
    <property type="entry name" value="ARSENICAL RESISTANCE OPERON REPRESSOR ARSR-RELATED"/>
    <property type="match status" value="1"/>
</dbReference>
<dbReference type="AlphaFoldDB" id="A0A398AWH0"/>
<dbReference type="InterPro" id="IPR011991">
    <property type="entry name" value="ArsR-like_HTH"/>
</dbReference>